<evidence type="ECO:0000256" key="6">
    <source>
        <dbReference type="ARBA" id="ARBA00022989"/>
    </source>
</evidence>
<evidence type="ECO:0000256" key="2">
    <source>
        <dbReference type="ARBA" id="ARBA00022614"/>
    </source>
</evidence>
<keyword evidence="6 9" id="KW-1133">Transmembrane helix</keyword>
<keyword evidence="11" id="KW-1185">Reference proteome</keyword>
<dbReference type="InterPro" id="IPR046956">
    <property type="entry name" value="RLP23-like"/>
</dbReference>
<evidence type="ECO:0000256" key="5">
    <source>
        <dbReference type="ARBA" id="ARBA00022737"/>
    </source>
</evidence>
<accession>A0A0D9XT92</accession>
<sequence length="392" mass="44332">MLPNRFCTAFKSVVYLDLSNNRITCVLPNNMSTMQLDALYLSSNQLTGRLPLLPRLLRKLDLSQNSFSGPLPTEFGAPGIFELILSSNYFTGHITESICELHDLLALDLSHNLLEGELPECFHMQNVSFLFLSNNKLSGKFPPSLQTCPSLAFLDLAWNKFFGSLPVWIGDLVYLRFLQLSHNKFSGDIPVNITNLKRLRMLNLASNGITGTIPPSLSNLPAMAQKHPRRSGINMHLWYTGLIGNFREVLSVVMKRQELKYGAGIFDMVSIDLSINHLTGRIPSGRQLDTLYTDNPTMYNGNYDLCGPPLHKNCSINISDIEHGHEKKSVNYSDPMFFYFGLLSGFVVGLWVVLCALLFKQSWRVSYFRLFDKLCLLIKTPRFSDPRIKPID</sequence>
<reference evidence="11" key="2">
    <citation type="submission" date="2013-12" db="EMBL/GenBank/DDBJ databases">
        <authorList>
            <person name="Yu Y."/>
            <person name="Lee S."/>
            <person name="de Baynast K."/>
            <person name="Wissotski M."/>
            <person name="Liu L."/>
            <person name="Talag J."/>
            <person name="Goicoechea J."/>
            <person name="Angelova A."/>
            <person name="Jetty R."/>
            <person name="Kudrna D."/>
            <person name="Golser W."/>
            <person name="Rivera L."/>
            <person name="Zhang J."/>
            <person name="Wing R."/>
        </authorList>
    </citation>
    <scope>NUCLEOTIDE SEQUENCE</scope>
</reference>
<evidence type="ECO:0000256" key="4">
    <source>
        <dbReference type="ARBA" id="ARBA00022729"/>
    </source>
</evidence>
<dbReference type="Proteomes" id="UP000032180">
    <property type="component" value="Chromosome 11"/>
</dbReference>
<dbReference type="Gene3D" id="3.80.10.10">
    <property type="entry name" value="Ribonuclease Inhibitor"/>
    <property type="match status" value="1"/>
</dbReference>
<dbReference type="FunFam" id="3.80.10.10:FF:000383">
    <property type="entry name" value="Leucine-rich repeat receptor protein kinase EMS1"/>
    <property type="match status" value="1"/>
</dbReference>
<dbReference type="PANTHER" id="PTHR48063:SF95">
    <property type="entry name" value="OS11G0564900 PROTEIN"/>
    <property type="match status" value="1"/>
</dbReference>
<dbReference type="STRING" id="77586.A0A0D9XT92"/>
<evidence type="ECO:0000256" key="7">
    <source>
        <dbReference type="ARBA" id="ARBA00023136"/>
    </source>
</evidence>
<keyword evidence="4" id="KW-0732">Signal</keyword>
<evidence type="ECO:0000313" key="11">
    <source>
        <dbReference type="Proteomes" id="UP000032180"/>
    </source>
</evidence>
<keyword evidence="2" id="KW-0433">Leucine-rich repeat</keyword>
<keyword evidence="8" id="KW-0325">Glycoprotein</keyword>
<evidence type="ECO:0000256" key="9">
    <source>
        <dbReference type="SAM" id="Phobius"/>
    </source>
</evidence>
<dbReference type="EnsemblPlants" id="LPERR11G13770.1">
    <property type="protein sequence ID" value="LPERR11G13770.1"/>
    <property type="gene ID" value="LPERR11G13770"/>
</dbReference>
<dbReference type="HOGENOM" id="CLU_000288_18_11_1"/>
<dbReference type="Pfam" id="PF00560">
    <property type="entry name" value="LRR_1"/>
    <property type="match status" value="6"/>
</dbReference>
<dbReference type="InterPro" id="IPR032675">
    <property type="entry name" value="LRR_dom_sf"/>
</dbReference>
<dbReference type="eggNOG" id="KOG0619">
    <property type="taxonomic scope" value="Eukaryota"/>
</dbReference>
<keyword evidence="7 9" id="KW-0472">Membrane</keyword>
<dbReference type="Gramene" id="LPERR11G13770.1">
    <property type="protein sequence ID" value="LPERR11G13770.1"/>
    <property type="gene ID" value="LPERR11G13770"/>
</dbReference>
<dbReference type="GO" id="GO:0016020">
    <property type="term" value="C:membrane"/>
    <property type="evidence" value="ECO:0007669"/>
    <property type="project" value="UniProtKB-SubCell"/>
</dbReference>
<dbReference type="PANTHER" id="PTHR48063">
    <property type="entry name" value="LRR RECEPTOR-LIKE KINASE"/>
    <property type="match status" value="1"/>
</dbReference>
<feature type="transmembrane region" description="Helical" evidence="9">
    <location>
        <begin position="336"/>
        <end position="359"/>
    </location>
</feature>
<evidence type="ECO:0000256" key="1">
    <source>
        <dbReference type="ARBA" id="ARBA00004479"/>
    </source>
</evidence>
<keyword evidence="3 9" id="KW-0812">Transmembrane</keyword>
<dbReference type="SUPFAM" id="SSF52058">
    <property type="entry name" value="L domain-like"/>
    <property type="match status" value="1"/>
</dbReference>
<proteinExistence type="predicted"/>
<protein>
    <recommendedName>
        <fullName evidence="12">Leucine-rich repeat-containing N-terminal plant-type domain-containing protein</fullName>
    </recommendedName>
</protein>
<keyword evidence="5" id="KW-0677">Repeat</keyword>
<name>A0A0D9XT92_9ORYZ</name>
<evidence type="ECO:0000313" key="10">
    <source>
        <dbReference type="EnsemblPlants" id="LPERR11G13770.1"/>
    </source>
</evidence>
<reference evidence="10 11" key="1">
    <citation type="submission" date="2012-08" db="EMBL/GenBank/DDBJ databases">
        <title>Oryza genome evolution.</title>
        <authorList>
            <person name="Wing R.A."/>
        </authorList>
    </citation>
    <scope>NUCLEOTIDE SEQUENCE</scope>
</reference>
<organism evidence="10 11">
    <name type="scientific">Leersia perrieri</name>
    <dbReference type="NCBI Taxonomy" id="77586"/>
    <lineage>
        <taxon>Eukaryota</taxon>
        <taxon>Viridiplantae</taxon>
        <taxon>Streptophyta</taxon>
        <taxon>Embryophyta</taxon>
        <taxon>Tracheophyta</taxon>
        <taxon>Spermatophyta</taxon>
        <taxon>Magnoliopsida</taxon>
        <taxon>Liliopsida</taxon>
        <taxon>Poales</taxon>
        <taxon>Poaceae</taxon>
        <taxon>BOP clade</taxon>
        <taxon>Oryzoideae</taxon>
        <taxon>Oryzeae</taxon>
        <taxon>Oryzinae</taxon>
        <taxon>Leersia</taxon>
    </lineage>
</organism>
<dbReference type="InterPro" id="IPR001611">
    <property type="entry name" value="Leu-rich_rpt"/>
</dbReference>
<reference evidence="10" key="3">
    <citation type="submission" date="2015-04" db="UniProtKB">
        <authorList>
            <consortium name="EnsemblPlants"/>
        </authorList>
    </citation>
    <scope>IDENTIFICATION</scope>
</reference>
<evidence type="ECO:0008006" key="12">
    <source>
        <dbReference type="Google" id="ProtNLM"/>
    </source>
</evidence>
<comment type="subcellular location">
    <subcellularLocation>
        <location evidence="1">Membrane</location>
        <topology evidence="1">Single-pass type I membrane protein</topology>
    </subcellularLocation>
</comment>
<evidence type="ECO:0000256" key="8">
    <source>
        <dbReference type="ARBA" id="ARBA00023180"/>
    </source>
</evidence>
<dbReference type="AlphaFoldDB" id="A0A0D9XT92"/>
<evidence type="ECO:0000256" key="3">
    <source>
        <dbReference type="ARBA" id="ARBA00022692"/>
    </source>
</evidence>